<reference evidence="2 3" key="1">
    <citation type="journal article" date="2021" name="Sci. Rep.">
        <title>Genome sequencing of the multicellular alga Astrephomene provides insights into convergent evolution of germ-soma differentiation.</title>
        <authorList>
            <person name="Yamashita S."/>
            <person name="Yamamoto K."/>
            <person name="Matsuzaki R."/>
            <person name="Suzuki S."/>
            <person name="Yamaguchi H."/>
            <person name="Hirooka S."/>
            <person name="Minakuchi Y."/>
            <person name="Miyagishima S."/>
            <person name="Kawachi M."/>
            <person name="Toyoda A."/>
            <person name="Nozaki H."/>
        </authorList>
    </citation>
    <scope>NUCLEOTIDE SEQUENCE [LARGE SCALE GENOMIC DNA]</scope>
    <source>
        <strain evidence="2 3">NIES-4017</strain>
    </source>
</reference>
<evidence type="ECO:0000313" key="3">
    <source>
        <dbReference type="Proteomes" id="UP001054857"/>
    </source>
</evidence>
<feature type="compositionally biased region" description="Basic and acidic residues" evidence="1">
    <location>
        <begin position="1"/>
        <end position="17"/>
    </location>
</feature>
<feature type="region of interest" description="Disordered" evidence="1">
    <location>
        <begin position="342"/>
        <end position="377"/>
    </location>
</feature>
<proteinExistence type="predicted"/>
<organism evidence="2 3">
    <name type="scientific">Astrephomene gubernaculifera</name>
    <dbReference type="NCBI Taxonomy" id="47775"/>
    <lineage>
        <taxon>Eukaryota</taxon>
        <taxon>Viridiplantae</taxon>
        <taxon>Chlorophyta</taxon>
        <taxon>core chlorophytes</taxon>
        <taxon>Chlorophyceae</taxon>
        <taxon>CS clade</taxon>
        <taxon>Chlamydomonadales</taxon>
        <taxon>Astrephomenaceae</taxon>
        <taxon>Astrephomene</taxon>
    </lineage>
</organism>
<dbReference type="AlphaFoldDB" id="A0AAD3DNI4"/>
<keyword evidence="3" id="KW-1185">Reference proteome</keyword>
<gene>
    <name evidence="2" type="ORF">Agub_g6493</name>
</gene>
<name>A0AAD3DNI4_9CHLO</name>
<evidence type="ECO:0000256" key="1">
    <source>
        <dbReference type="SAM" id="MobiDB-lite"/>
    </source>
</evidence>
<evidence type="ECO:0008006" key="4">
    <source>
        <dbReference type="Google" id="ProtNLM"/>
    </source>
</evidence>
<feature type="compositionally biased region" description="Acidic residues" evidence="1">
    <location>
        <begin position="358"/>
        <end position="376"/>
    </location>
</feature>
<feature type="compositionally biased region" description="Acidic residues" evidence="1">
    <location>
        <begin position="427"/>
        <end position="442"/>
    </location>
</feature>
<feature type="region of interest" description="Disordered" evidence="1">
    <location>
        <begin position="1"/>
        <end position="26"/>
    </location>
</feature>
<feature type="region of interest" description="Disordered" evidence="1">
    <location>
        <begin position="413"/>
        <end position="504"/>
    </location>
</feature>
<feature type="compositionally biased region" description="Acidic residues" evidence="1">
    <location>
        <begin position="459"/>
        <end position="468"/>
    </location>
</feature>
<dbReference type="Gene3D" id="3.30.710.10">
    <property type="entry name" value="Potassium Channel Kv1.1, Chain A"/>
    <property type="match status" value="1"/>
</dbReference>
<dbReference type="Proteomes" id="UP001054857">
    <property type="component" value="Unassembled WGS sequence"/>
</dbReference>
<comment type="caution">
    <text evidence="2">The sequence shown here is derived from an EMBL/GenBank/DDBJ whole genome shotgun (WGS) entry which is preliminary data.</text>
</comment>
<evidence type="ECO:0000313" key="2">
    <source>
        <dbReference type="EMBL" id="GFR45115.1"/>
    </source>
</evidence>
<feature type="compositionally biased region" description="Low complexity" evidence="1">
    <location>
        <begin position="413"/>
        <end position="426"/>
    </location>
</feature>
<sequence>MSGQKRAREDDTLDHNIDAGQPRMGTHQGTQTIIALGDPADAPEADLILRLQGGEELPVHSYLLRLASPVLRVVLSAVVAPGTDVQNGRRELNLPDDSLAAWRLLWQAISPDAKDVFSEDAWCLMQLVDQLPALRGLLSLAHKYGIERVVQQTCDFGLCCVEKAIWRGAEKLGADCILVRKLVTRSHGLSGVAAAAAAGEPRGGGRAGGGGAAAGARAGYRAGGAGGGGARRRRGWDEVEYGSGREREYGMFLRQTELQQAMLWLDMLQRFDLHWEYVNMYDLIMTHGGVGHSDVAAAVDALRRQRPPTVLHSNVLSDLLLSCLPPQARCRRRRAGSRRNRHWWPADFGGHGDGPSSSDDDDRGAEVEEELVDSDSDAAMHEHDMEMDAELNGWLIGDEDGEDVPLLQQQLLEQEQEGSSSGSSSGEESDSSEDEEAEEEDNGQPAMHAFGHAGGADSSDADSGDDDSSGSGSSGDEDDGDEEDGSTSSSGSGSDWSDDEDEDD</sequence>
<feature type="compositionally biased region" description="Low complexity" evidence="1">
    <location>
        <begin position="486"/>
        <end position="495"/>
    </location>
</feature>
<accession>A0AAD3DNI4</accession>
<dbReference type="InterPro" id="IPR011333">
    <property type="entry name" value="SKP1/BTB/POZ_sf"/>
</dbReference>
<feature type="compositionally biased region" description="Acidic residues" evidence="1">
    <location>
        <begin position="475"/>
        <end position="485"/>
    </location>
</feature>
<protein>
    <recommendedName>
        <fullName evidence="4">BTB domain-containing protein</fullName>
    </recommendedName>
</protein>
<dbReference type="EMBL" id="BMAR01000009">
    <property type="protein sequence ID" value="GFR45115.1"/>
    <property type="molecule type" value="Genomic_DNA"/>
</dbReference>